<dbReference type="GO" id="GO:0000917">
    <property type="term" value="P:division septum assembly"/>
    <property type="evidence" value="ECO:0007669"/>
    <property type="project" value="UniProtKB-KW"/>
</dbReference>
<dbReference type="GO" id="GO:0071555">
    <property type="term" value="P:cell wall organization"/>
    <property type="evidence" value="ECO:0007669"/>
    <property type="project" value="UniProtKB-KW"/>
</dbReference>
<evidence type="ECO:0000256" key="14">
    <source>
        <dbReference type="ARBA" id="ARBA00023306"/>
    </source>
</evidence>
<evidence type="ECO:0000256" key="5">
    <source>
        <dbReference type="ARBA" id="ARBA00022645"/>
    </source>
</evidence>
<feature type="domain" description="Penicillin-binding protein dimerisation" evidence="18">
    <location>
        <begin position="68"/>
        <end position="214"/>
    </location>
</feature>
<dbReference type="GO" id="GO:0006508">
    <property type="term" value="P:proteolysis"/>
    <property type="evidence" value="ECO:0007669"/>
    <property type="project" value="UniProtKB-KW"/>
</dbReference>
<evidence type="ECO:0000256" key="11">
    <source>
        <dbReference type="ARBA" id="ARBA00022989"/>
    </source>
</evidence>
<dbReference type="InterPro" id="IPR005311">
    <property type="entry name" value="PBP_dimer"/>
</dbReference>
<keyword evidence="10 16" id="KW-0573">Peptidoglycan synthesis</keyword>
<evidence type="ECO:0000256" key="15">
    <source>
        <dbReference type="ARBA" id="ARBA00023316"/>
    </source>
</evidence>
<dbReference type="InterPro" id="IPR012338">
    <property type="entry name" value="Beta-lactam/transpept-like"/>
</dbReference>
<keyword evidence="7 16" id="KW-0812">Transmembrane</keyword>
<gene>
    <name evidence="16" type="primary">ftsI</name>
    <name evidence="19" type="ORF">E6O51_10230</name>
</gene>
<dbReference type="InterPro" id="IPR037532">
    <property type="entry name" value="FtsI_transpept"/>
</dbReference>
<evidence type="ECO:0000313" key="19">
    <source>
        <dbReference type="EMBL" id="THF61194.1"/>
    </source>
</evidence>
<evidence type="ECO:0000256" key="4">
    <source>
        <dbReference type="ARBA" id="ARBA00022618"/>
    </source>
</evidence>
<feature type="active site" description="Acyl-ester intermediate" evidence="16">
    <location>
        <position position="302"/>
    </location>
</feature>
<evidence type="ECO:0000256" key="7">
    <source>
        <dbReference type="ARBA" id="ARBA00022692"/>
    </source>
</evidence>
<dbReference type="InterPro" id="IPR001460">
    <property type="entry name" value="PCN-bd_Tpept"/>
</dbReference>
<dbReference type="GO" id="GO:0005886">
    <property type="term" value="C:plasma membrane"/>
    <property type="evidence" value="ECO:0007669"/>
    <property type="project" value="UniProtKB-UniRule"/>
</dbReference>
<comment type="subcellular location">
    <subcellularLocation>
        <location evidence="1">Membrane</location>
    </subcellularLocation>
</comment>
<dbReference type="GO" id="GO:0008360">
    <property type="term" value="P:regulation of cell shape"/>
    <property type="evidence" value="ECO:0007669"/>
    <property type="project" value="UniProtKB-KW"/>
</dbReference>
<evidence type="ECO:0000256" key="13">
    <source>
        <dbReference type="ARBA" id="ARBA00023210"/>
    </source>
</evidence>
<dbReference type="SUPFAM" id="SSF56519">
    <property type="entry name" value="Penicillin binding protein dimerisation domain"/>
    <property type="match status" value="1"/>
</dbReference>
<comment type="similarity">
    <text evidence="16">Belongs to the transpeptidase family. FtsI subfamily.</text>
</comment>
<proteinExistence type="inferred from homology"/>
<reference evidence="19 20" key="1">
    <citation type="submission" date="2019-04" db="EMBL/GenBank/DDBJ databases">
        <title>Azoarcus rhizosphaerae sp. nov. isolated from rhizosphere of Ficus religiosa.</title>
        <authorList>
            <person name="Lin S.-Y."/>
            <person name="Hameed A."/>
            <person name="Hsu Y.-H."/>
            <person name="Young C.-C."/>
        </authorList>
    </citation>
    <scope>NUCLEOTIDE SEQUENCE [LARGE SCALE GENOMIC DNA]</scope>
    <source>
        <strain evidence="19 20">CC-YHH848</strain>
    </source>
</reference>
<name>A0A4S4ANI3_9RHOO</name>
<evidence type="ECO:0000256" key="12">
    <source>
        <dbReference type="ARBA" id="ARBA00023136"/>
    </source>
</evidence>
<comment type="function">
    <text evidence="16">Catalyzes cross-linking of the peptidoglycan cell wall at the division septum.</text>
</comment>
<keyword evidence="15 16" id="KW-0961">Cell wall biogenesis/degradation</keyword>
<evidence type="ECO:0000256" key="10">
    <source>
        <dbReference type="ARBA" id="ARBA00022984"/>
    </source>
</evidence>
<sequence length="587" mass="63211">MKKKPVAVTLNHNPLLKRELPVWRSRVVLVGLLGCSVALVARAAWLQGFNNEFLQAKGESRYARSLEVPATRGRITDRNGDVLAMSTPVRSVWAIPSDARLSPADARALAGLLGMDVADLNDRLGSARDFVYLRRQLAPEVAEKVAALKLPGIHLQQEYRRYYPAGETTAHILGFTGVEDRGQEGIELAYDRVLTGASGSRRVIKDRRGQIVEDVESIRPPRDGEDLALSIDSKIQYLAYSALREAMHKHKAKAGAVLVLDAQTGEVLALANAPTYNPNNRANLTGAQLRNRVITDSFEPGSTLKPFVAALAIERGKVTAATQIDTGEGRMNIGRNTIHDTSRHGLINVAEIVQKSSNVGTVKIAMDFPPQELWTFYDALGFGAQLGLDFPGEAAGRLRPASTWRPIEQATMSYGHGLSVTLIQLARAYLAFARDGDLLPVSLVRKDGLPRAGKRVLSVQTAREMRAILEMAAGPGGTAPKAQIPGYRVAGKTGTAHKLENGRYTNKYVSSFVGFAPVSAPRLVVAVMIDEPVSGQHYGGAVAAPVFARITASALRALGVAPDAPLQPLQLARPATADAAARDREAM</sequence>
<dbReference type="InterPro" id="IPR036138">
    <property type="entry name" value="PBP_dimer_sf"/>
</dbReference>
<evidence type="ECO:0000256" key="1">
    <source>
        <dbReference type="ARBA" id="ARBA00004370"/>
    </source>
</evidence>
<evidence type="ECO:0000313" key="20">
    <source>
        <dbReference type="Proteomes" id="UP000307956"/>
    </source>
</evidence>
<evidence type="ECO:0000256" key="6">
    <source>
        <dbReference type="ARBA" id="ARBA00022670"/>
    </source>
</evidence>
<dbReference type="SUPFAM" id="SSF56601">
    <property type="entry name" value="beta-lactamase/transpeptidase-like"/>
    <property type="match status" value="1"/>
</dbReference>
<comment type="catalytic activity">
    <reaction evidence="16">
        <text>Preferential cleavage: (Ac)2-L-Lys-D-Ala-|-D-Ala. Also transpeptidation of peptidyl-alanyl moieties that are N-acyl substituents of D-alanine.</text>
        <dbReference type="EC" id="3.4.16.4"/>
    </reaction>
</comment>
<keyword evidence="5 16" id="KW-0121">Carboxypeptidase</keyword>
<keyword evidence="20" id="KW-1185">Reference proteome</keyword>
<keyword evidence="8 16" id="KW-0378">Hydrolase</keyword>
<keyword evidence="11 16" id="KW-1133">Transmembrane helix</keyword>
<dbReference type="HAMAP" id="MF_02080">
    <property type="entry name" value="FtsI_transpept"/>
    <property type="match status" value="1"/>
</dbReference>
<evidence type="ECO:0000256" key="3">
    <source>
        <dbReference type="ARBA" id="ARBA00022519"/>
    </source>
</evidence>
<keyword evidence="3 16" id="KW-0997">Cell inner membrane</keyword>
<dbReference type="Pfam" id="PF03717">
    <property type="entry name" value="PBP_dimer"/>
    <property type="match status" value="1"/>
</dbReference>
<dbReference type="Gene3D" id="1.10.150.770">
    <property type="match status" value="1"/>
</dbReference>
<dbReference type="PANTHER" id="PTHR30627:SF1">
    <property type="entry name" value="PEPTIDOGLYCAN D,D-TRANSPEPTIDASE FTSI"/>
    <property type="match status" value="1"/>
</dbReference>
<evidence type="ECO:0000256" key="9">
    <source>
        <dbReference type="ARBA" id="ARBA00022960"/>
    </source>
</evidence>
<evidence type="ECO:0000256" key="8">
    <source>
        <dbReference type="ARBA" id="ARBA00022801"/>
    </source>
</evidence>
<keyword evidence="4 16" id="KW-0132">Cell division</keyword>
<dbReference type="InterPro" id="IPR050515">
    <property type="entry name" value="Beta-lactam/transpept"/>
</dbReference>
<dbReference type="OrthoDB" id="9789078at2"/>
<comment type="pathway">
    <text evidence="16">Cell wall biogenesis; peptidoglycan biosynthesis.</text>
</comment>
<feature type="domain" description="Penicillin-binding protein transpeptidase" evidence="17">
    <location>
        <begin position="255"/>
        <end position="551"/>
    </location>
</feature>
<evidence type="ECO:0000256" key="2">
    <source>
        <dbReference type="ARBA" id="ARBA00022475"/>
    </source>
</evidence>
<dbReference type="RefSeq" id="WP_136384900.1">
    <property type="nucleotide sequence ID" value="NZ_SSOD01000007.1"/>
</dbReference>
<dbReference type="Gene3D" id="3.90.1310.10">
    <property type="entry name" value="Penicillin-binding protein 2a (Domain 2)"/>
    <property type="match status" value="1"/>
</dbReference>
<evidence type="ECO:0000256" key="16">
    <source>
        <dbReference type="HAMAP-Rule" id="MF_02080"/>
    </source>
</evidence>
<dbReference type="PANTHER" id="PTHR30627">
    <property type="entry name" value="PEPTIDOGLYCAN D,D-TRANSPEPTIDASE"/>
    <property type="match status" value="1"/>
</dbReference>
<keyword evidence="9 16" id="KW-0133">Cell shape</keyword>
<dbReference type="UniPathway" id="UPA00219"/>
<dbReference type="Pfam" id="PF00905">
    <property type="entry name" value="Transpeptidase"/>
    <property type="match status" value="1"/>
</dbReference>
<keyword evidence="2 16" id="KW-1003">Cell membrane</keyword>
<dbReference type="Proteomes" id="UP000307956">
    <property type="component" value="Unassembled WGS sequence"/>
</dbReference>
<dbReference type="EC" id="3.4.16.4" evidence="16"/>
<evidence type="ECO:0000259" key="17">
    <source>
        <dbReference type="Pfam" id="PF00905"/>
    </source>
</evidence>
<keyword evidence="6 16" id="KW-0645">Protease</keyword>
<evidence type="ECO:0000259" key="18">
    <source>
        <dbReference type="Pfam" id="PF03717"/>
    </source>
</evidence>
<accession>A0A4S4ANI3</accession>
<dbReference type="GO" id="GO:0043093">
    <property type="term" value="P:FtsZ-dependent cytokinesis"/>
    <property type="evidence" value="ECO:0007669"/>
    <property type="project" value="UniProtKB-UniRule"/>
</dbReference>
<dbReference type="Gene3D" id="3.40.710.10">
    <property type="entry name" value="DD-peptidase/beta-lactamase superfamily"/>
    <property type="match status" value="1"/>
</dbReference>
<organism evidence="19 20">
    <name type="scientific">Pseudothauera rhizosphaerae</name>
    <dbReference type="NCBI Taxonomy" id="2565932"/>
    <lineage>
        <taxon>Bacteria</taxon>
        <taxon>Pseudomonadati</taxon>
        <taxon>Pseudomonadota</taxon>
        <taxon>Betaproteobacteria</taxon>
        <taxon>Rhodocyclales</taxon>
        <taxon>Zoogloeaceae</taxon>
        <taxon>Pseudothauera</taxon>
    </lineage>
</organism>
<dbReference type="AlphaFoldDB" id="A0A4S4ANI3"/>
<keyword evidence="13 16" id="KW-0717">Septation</keyword>
<protein>
    <recommendedName>
        <fullName evidence="16">Peptidoglycan D,D-transpeptidase FtsI</fullName>
        <ecNumber evidence="16">3.4.16.4</ecNumber>
    </recommendedName>
    <alternativeName>
        <fullName evidence="16">Penicillin-binding protein 3</fullName>
        <shortName evidence="16">PBP-3</shortName>
    </alternativeName>
</protein>
<dbReference type="GO" id="GO:0009002">
    <property type="term" value="F:serine-type D-Ala-D-Ala carboxypeptidase activity"/>
    <property type="evidence" value="ECO:0007669"/>
    <property type="project" value="UniProtKB-UniRule"/>
</dbReference>
<keyword evidence="14 16" id="KW-0131">Cell cycle</keyword>
<dbReference type="GO" id="GO:0009252">
    <property type="term" value="P:peptidoglycan biosynthetic process"/>
    <property type="evidence" value="ECO:0007669"/>
    <property type="project" value="UniProtKB-UniRule"/>
</dbReference>
<dbReference type="EMBL" id="SSOD01000007">
    <property type="protein sequence ID" value="THF61194.1"/>
    <property type="molecule type" value="Genomic_DNA"/>
</dbReference>
<keyword evidence="12 16" id="KW-0472">Membrane</keyword>
<comment type="caution">
    <text evidence="19">The sequence shown here is derived from an EMBL/GenBank/DDBJ whole genome shotgun (WGS) entry which is preliminary data.</text>
</comment>
<dbReference type="Gene3D" id="3.30.450.330">
    <property type="match status" value="1"/>
</dbReference>
<dbReference type="GO" id="GO:0008955">
    <property type="term" value="F:peptidoglycan glycosyltransferase activity"/>
    <property type="evidence" value="ECO:0007669"/>
    <property type="project" value="InterPro"/>
</dbReference>
<dbReference type="GO" id="GO:0008658">
    <property type="term" value="F:penicillin binding"/>
    <property type="evidence" value="ECO:0007669"/>
    <property type="project" value="InterPro"/>
</dbReference>